<reference evidence="1 2" key="1">
    <citation type="journal article" date="2023" name="Chemosphere">
        <title>Whole genome analysis of Flavobacterium aziz-sancarii sp. nov., isolated from Ardley Island (Antarctica), revealed a rich resistome and bioremediation potential.</title>
        <authorList>
            <person name="Otur C."/>
            <person name="Okay S."/>
            <person name="Kurt-Kizildogan A."/>
        </authorList>
    </citation>
    <scope>NUCLEOTIDE SEQUENCE [LARGE SCALE GENOMIC DNA]</scope>
    <source>
        <strain evidence="1 2">AC</strain>
    </source>
</reference>
<dbReference type="Proteomes" id="UP001212170">
    <property type="component" value="Unassembled WGS sequence"/>
</dbReference>
<evidence type="ECO:0000313" key="2">
    <source>
        <dbReference type="Proteomes" id="UP001212170"/>
    </source>
</evidence>
<dbReference type="InterPro" id="IPR027417">
    <property type="entry name" value="P-loop_NTPase"/>
</dbReference>
<keyword evidence="2" id="KW-1185">Reference proteome</keyword>
<organism evidence="1 2">
    <name type="scientific">Flavobacterium azizsancarii</name>
    <dbReference type="NCBI Taxonomy" id="2961580"/>
    <lineage>
        <taxon>Bacteria</taxon>
        <taxon>Pseudomonadati</taxon>
        <taxon>Bacteroidota</taxon>
        <taxon>Flavobacteriia</taxon>
        <taxon>Flavobacteriales</taxon>
        <taxon>Flavobacteriaceae</taxon>
        <taxon>Flavobacterium</taxon>
    </lineage>
</organism>
<accession>A0ABT4W9G6</accession>
<evidence type="ECO:0008006" key="3">
    <source>
        <dbReference type="Google" id="ProtNLM"/>
    </source>
</evidence>
<name>A0ABT4W9G6_9FLAO</name>
<dbReference type="SUPFAM" id="SSF52540">
    <property type="entry name" value="P-loop containing nucleoside triphosphate hydrolases"/>
    <property type="match status" value="1"/>
</dbReference>
<dbReference type="EMBL" id="JAMZNK010000007">
    <property type="protein sequence ID" value="MDA6069198.1"/>
    <property type="molecule type" value="Genomic_DNA"/>
</dbReference>
<proteinExistence type="predicted"/>
<comment type="caution">
    <text evidence="1">The sequence shown here is derived from an EMBL/GenBank/DDBJ whole genome shotgun (WGS) entry which is preliminary data.</text>
</comment>
<evidence type="ECO:0000313" key="1">
    <source>
        <dbReference type="EMBL" id="MDA6069198.1"/>
    </source>
</evidence>
<dbReference type="RefSeq" id="WP_271335013.1">
    <property type="nucleotide sequence ID" value="NZ_JAMZNK010000007.1"/>
</dbReference>
<protein>
    <recommendedName>
        <fullName evidence="3">KAP NTPase domain-containing protein</fullName>
    </recommendedName>
</protein>
<sequence>MGKFESDFKLKTNPFRMTPATNPDEIIWAGFNQIKEKFEKRIERSVRIPNSTLVLNWGEYGSGKTHAARFFNKKAELQKISDKAGKCIPYSMIIPLPKGKEPVFSIYTTVIDKLDILEIRQKFQGIDINSYIENFGSNLHIQNVLKAIFNHDIDHLQLKKYLYGNISPAELKNFISIGILRQLKEDTDYTLVLSGLFSCLTFEKTTYSCVVIWIDEFEDIAVLSSSNIDKTNNFLREILDNTPNNLLVFLNLTQSALFSVEDLGQYVYESVRSRIKERISFDLPSRETFKNYLRELINHFREGTDANPYFPFDENVVDDIISEKGNISLRQFNESLSLLLELCDMDDKHPITLDVYKDYKSEVIWDKN</sequence>
<gene>
    <name evidence="1" type="ORF">NJT12_06160</name>
</gene>